<dbReference type="PROSITE" id="PS50297">
    <property type="entry name" value="ANK_REP_REGION"/>
    <property type="match status" value="3"/>
</dbReference>
<comment type="similarity">
    <text evidence="2">Belongs to the DHHC palmitoyltransferase family. AKR/ZDHHC17 subfamily.</text>
</comment>
<comment type="caution">
    <text evidence="14">The sequence shown here is derived from an EMBL/GenBank/DDBJ whole genome shotgun (WGS) entry which is preliminary data.</text>
</comment>
<evidence type="ECO:0000256" key="7">
    <source>
        <dbReference type="ARBA" id="ARBA00023136"/>
    </source>
</evidence>
<keyword evidence="3 12" id="KW-0812">Transmembrane</keyword>
<feature type="repeat" description="ANK" evidence="11">
    <location>
        <begin position="149"/>
        <end position="181"/>
    </location>
</feature>
<feature type="transmembrane region" description="Helical" evidence="12">
    <location>
        <begin position="332"/>
        <end position="350"/>
    </location>
</feature>
<dbReference type="InterPro" id="IPR036770">
    <property type="entry name" value="Ankyrin_rpt-contain_sf"/>
</dbReference>
<feature type="domain" description="Palmitoyltransferase DHHC" evidence="13">
    <location>
        <begin position="382"/>
        <end position="515"/>
    </location>
</feature>
<name>A0A9P6WB80_MAUEX</name>
<feature type="transmembrane region" description="Helical" evidence="12">
    <location>
        <begin position="302"/>
        <end position="320"/>
    </location>
</feature>
<evidence type="ECO:0000256" key="10">
    <source>
        <dbReference type="ARBA" id="ARBA00048048"/>
    </source>
</evidence>
<dbReference type="PRINTS" id="PR01415">
    <property type="entry name" value="ANKYRIN"/>
</dbReference>
<organism evidence="14 15">
    <name type="scientific">Maudiozyma exigua</name>
    <name type="common">Yeast</name>
    <name type="synonym">Kazachstania exigua</name>
    <dbReference type="NCBI Taxonomy" id="34358"/>
    <lineage>
        <taxon>Eukaryota</taxon>
        <taxon>Fungi</taxon>
        <taxon>Dikarya</taxon>
        <taxon>Ascomycota</taxon>
        <taxon>Saccharomycotina</taxon>
        <taxon>Saccharomycetes</taxon>
        <taxon>Saccharomycetales</taxon>
        <taxon>Saccharomycetaceae</taxon>
        <taxon>Maudiozyma</taxon>
    </lineage>
</organism>
<dbReference type="PROSITE" id="PS50216">
    <property type="entry name" value="DHHC"/>
    <property type="match status" value="1"/>
</dbReference>
<evidence type="ECO:0000313" key="15">
    <source>
        <dbReference type="Proteomes" id="UP000750334"/>
    </source>
</evidence>
<keyword evidence="12" id="KW-0808">Transferase</keyword>
<sequence>MSTISINEYYLACQNGDLNIIQNLVSSNSIQINNDADPKTGMTGLHWAAMNNRITICDYLIKNGAKIDSLTSKNYNLSGMTPLHIATKYGYVYTVHYLLDHGADRVLQTATGLTLLHLAVQSSNAMNVIHTLLFVNDIMKIDVDQQDQYGTTALQIAIKQEDITSVKLLLQYGANVTVQDQRENSAMKYAAKKHNKNINTLLSRHIMKNYHSLILTNEVPDVVEFYASSKYSIRNVTLAKRITFMVPTIMLLIYALTSSYGTIIGAISVFISAKIADIILYKHLLPLYSYELTPRRALAQSPIISGLFFAILNCIAFIWFTILQNVSLTNNFNVSIVFQITLLMTYYLFIKIMRSDPGNIPKEQNFDTIRKDATTLLNMGKFNDYYFCLETWLRKPLRSKFSDVSHTQVARFDHYCTWVNNDIALLNHKSFVIFLLTLETSLISFIYLIARYFNTIESFSFTDNLFSSSFIVTSDPAVHSFETVFLVLVFVIYQAIYVSNVITQQMYAISKGLTCLDIKILYELEKNSTVLFSRPFIQNDYFNIRKEDIELINHESATSMNGQSLQTHNGPGCSSIIVNNGYSKLVSRITSRRLLESRQPKNGKRDTLMKFFGFDMWRVIHHCNEEIAIYDDCELPNEMLEPTRYGTLRNIKDFWFTAKLGDNILKRLFTSNGGPMALLNGTPVDYYHLWKYPVRADNPVTVGRTASASRLV</sequence>
<dbReference type="SMART" id="SM00248">
    <property type="entry name" value="ANK"/>
    <property type="match status" value="5"/>
</dbReference>
<evidence type="ECO:0000256" key="8">
    <source>
        <dbReference type="ARBA" id="ARBA00023139"/>
    </source>
</evidence>
<dbReference type="GO" id="GO:0016020">
    <property type="term" value="C:membrane"/>
    <property type="evidence" value="ECO:0007669"/>
    <property type="project" value="UniProtKB-SubCell"/>
</dbReference>
<dbReference type="GO" id="GO:0019706">
    <property type="term" value="F:protein-cysteine S-palmitoyltransferase activity"/>
    <property type="evidence" value="ECO:0007669"/>
    <property type="project" value="UniProtKB-EC"/>
</dbReference>
<keyword evidence="4" id="KW-0677">Repeat</keyword>
<feature type="transmembrane region" description="Helical" evidence="12">
    <location>
        <begin position="484"/>
        <end position="503"/>
    </location>
</feature>
<evidence type="ECO:0000256" key="3">
    <source>
        <dbReference type="ARBA" id="ARBA00022692"/>
    </source>
</evidence>
<feature type="repeat" description="ANK" evidence="11">
    <location>
        <begin position="40"/>
        <end position="72"/>
    </location>
</feature>
<gene>
    <name evidence="14" type="primary">AKR1_2</name>
    <name evidence="14" type="ORF">C6P45_004935</name>
</gene>
<comment type="subcellular location">
    <subcellularLocation>
        <location evidence="1">Membrane</location>
        <topology evidence="1">Multi-pass membrane protein</topology>
    </subcellularLocation>
</comment>
<keyword evidence="7 12" id="KW-0472">Membrane</keyword>
<dbReference type="InterPro" id="IPR001594">
    <property type="entry name" value="Palmitoyltrfase_DHHC"/>
</dbReference>
<dbReference type="Pfam" id="PF12796">
    <property type="entry name" value="Ank_2"/>
    <property type="match status" value="2"/>
</dbReference>
<comment type="domain">
    <text evidence="12">The DHHC domain is required for palmitoyltransferase activity.</text>
</comment>
<evidence type="ECO:0000256" key="4">
    <source>
        <dbReference type="ARBA" id="ARBA00022737"/>
    </source>
</evidence>
<keyword evidence="8" id="KW-0564">Palmitate</keyword>
<dbReference type="EMBL" id="PUHR01000076">
    <property type="protein sequence ID" value="KAG0668188.1"/>
    <property type="molecule type" value="Genomic_DNA"/>
</dbReference>
<evidence type="ECO:0000256" key="6">
    <source>
        <dbReference type="ARBA" id="ARBA00023043"/>
    </source>
</evidence>
<evidence type="ECO:0000256" key="5">
    <source>
        <dbReference type="ARBA" id="ARBA00022989"/>
    </source>
</evidence>
<evidence type="ECO:0000259" key="13">
    <source>
        <dbReference type="Pfam" id="PF01529"/>
    </source>
</evidence>
<keyword evidence="15" id="KW-1185">Reference proteome</keyword>
<evidence type="ECO:0000313" key="14">
    <source>
        <dbReference type="EMBL" id="KAG0668188.1"/>
    </source>
</evidence>
<accession>A0A9P6WB80</accession>
<dbReference type="InterPro" id="IPR002110">
    <property type="entry name" value="Ankyrin_rpt"/>
</dbReference>
<dbReference type="Proteomes" id="UP000750334">
    <property type="component" value="Unassembled WGS sequence"/>
</dbReference>
<proteinExistence type="inferred from homology"/>
<comment type="catalytic activity">
    <reaction evidence="10 12">
        <text>L-cysteinyl-[protein] + hexadecanoyl-CoA = S-hexadecanoyl-L-cysteinyl-[protein] + CoA</text>
        <dbReference type="Rhea" id="RHEA:36683"/>
        <dbReference type="Rhea" id="RHEA-COMP:10131"/>
        <dbReference type="Rhea" id="RHEA-COMP:11032"/>
        <dbReference type="ChEBI" id="CHEBI:29950"/>
        <dbReference type="ChEBI" id="CHEBI:57287"/>
        <dbReference type="ChEBI" id="CHEBI:57379"/>
        <dbReference type="ChEBI" id="CHEBI:74151"/>
        <dbReference type="EC" id="2.3.1.225"/>
    </reaction>
</comment>
<evidence type="ECO:0000256" key="11">
    <source>
        <dbReference type="PROSITE-ProRule" id="PRU00023"/>
    </source>
</evidence>
<dbReference type="PANTHER" id="PTHR24161">
    <property type="entry name" value="ANK_REP_REGION DOMAIN-CONTAINING PROTEIN-RELATED"/>
    <property type="match status" value="1"/>
</dbReference>
<dbReference type="SUPFAM" id="SSF48403">
    <property type="entry name" value="Ankyrin repeat"/>
    <property type="match status" value="1"/>
</dbReference>
<dbReference type="OrthoDB" id="4063909at2759"/>
<dbReference type="Gene3D" id="1.25.40.20">
    <property type="entry name" value="Ankyrin repeat-containing domain"/>
    <property type="match status" value="1"/>
</dbReference>
<keyword evidence="9" id="KW-0449">Lipoprotein</keyword>
<protein>
    <recommendedName>
        <fullName evidence="12">Palmitoyltransferase</fullName>
        <ecNumber evidence="12">2.3.1.225</ecNumber>
    </recommendedName>
</protein>
<dbReference type="AlphaFoldDB" id="A0A9P6WB80"/>
<evidence type="ECO:0000256" key="1">
    <source>
        <dbReference type="ARBA" id="ARBA00004141"/>
    </source>
</evidence>
<keyword evidence="5 12" id="KW-1133">Transmembrane helix</keyword>
<dbReference type="PROSITE" id="PS50088">
    <property type="entry name" value="ANK_REPEAT"/>
    <property type="match status" value="3"/>
</dbReference>
<reference evidence="14 15" key="1">
    <citation type="submission" date="2020-11" db="EMBL/GenBank/DDBJ databases">
        <title>Kefir isolates.</title>
        <authorList>
            <person name="Marcisauskas S."/>
            <person name="Kim Y."/>
            <person name="Blasche S."/>
        </authorList>
    </citation>
    <scope>NUCLEOTIDE SEQUENCE [LARGE SCALE GENOMIC DNA]</scope>
    <source>
        <strain evidence="14 15">OG2</strain>
    </source>
</reference>
<keyword evidence="12" id="KW-0012">Acyltransferase</keyword>
<evidence type="ECO:0000256" key="9">
    <source>
        <dbReference type="ARBA" id="ARBA00023288"/>
    </source>
</evidence>
<evidence type="ECO:0000256" key="12">
    <source>
        <dbReference type="RuleBase" id="RU079119"/>
    </source>
</evidence>
<keyword evidence="6 11" id="KW-0040">ANK repeat</keyword>
<feature type="transmembrane region" description="Helical" evidence="12">
    <location>
        <begin position="431"/>
        <end position="450"/>
    </location>
</feature>
<evidence type="ECO:0000256" key="2">
    <source>
        <dbReference type="ARBA" id="ARBA00010104"/>
    </source>
</evidence>
<feature type="repeat" description="ANK" evidence="11">
    <location>
        <begin position="78"/>
        <end position="110"/>
    </location>
</feature>
<dbReference type="PANTHER" id="PTHR24161:SF72">
    <property type="entry name" value="TARGET OF RAPAMYCIN COMPLEX 2 SUBUNIT AVO2"/>
    <property type="match status" value="1"/>
</dbReference>
<dbReference type="Pfam" id="PF01529">
    <property type="entry name" value="DHHC"/>
    <property type="match status" value="1"/>
</dbReference>
<dbReference type="EC" id="2.3.1.225" evidence="12"/>